<dbReference type="SUPFAM" id="SSF53223">
    <property type="entry name" value="Aminoacid dehydrogenase-like, N-terminal domain"/>
    <property type="match status" value="1"/>
</dbReference>
<evidence type="ECO:0000256" key="3">
    <source>
        <dbReference type="ARBA" id="ARBA00022605"/>
    </source>
</evidence>
<evidence type="ECO:0000313" key="11">
    <source>
        <dbReference type="EMBL" id="RPE79911.1"/>
    </source>
</evidence>
<keyword evidence="4 8" id="KW-0521">NADP</keyword>
<dbReference type="GO" id="GO:0005829">
    <property type="term" value="C:cytosol"/>
    <property type="evidence" value="ECO:0007669"/>
    <property type="project" value="TreeGrafter"/>
</dbReference>
<dbReference type="PANTHER" id="PTHR21089:SF1">
    <property type="entry name" value="BIFUNCTIONAL 3-DEHYDROQUINATE DEHYDRATASE_SHIKIMATE DEHYDROGENASE, CHLOROPLASTIC"/>
    <property type="match status" value="1"/>
</dbReference>
<accession>A0A3N4VKX2</accession>
<comment type="function">
    <text evidence="8">Involved in the biosynthesis of the chorismate, which leads to the biosynthesis of aromatic amino acids. Catalyzes the reversible NADPH linked reduction of 3-dehydroshikimate (DHSA) to yield shikimate (SA).</text>
</comment>
<dbReference type="GO" id="GO:0050661">
    <property type="term" value="F:NADP binding"/>
    <property type="evidence" value="ECO:0007669"/>
    <property type="project" value="InterPro"/>
</dbReference>
<reference evidence="11 12" key="1">
    <citation type="submission" date="2018-11" db="EMBL/GenBank/DDBJ databases">
        <title>Genomic Encyclopedia of Type Strains, Phase IV (KMG-IV): sequencing the most valuable type-strain genomes for metagenomic binning, comparative biology and taxonomic classification.</title>
        <authorList>
            <person name="Goeker M."/>
        </authorList>
    </citation>
    <scope>NUCLEOTIDE SEQUENCE [LARGE SCALE GENOMIC DNA]</scope>
    <source>
        <strain evidence="11 12">DSM 25623</strain>
    </source>
</reference>
<dbReference type="InterPro" id="IPR022893">
    <property type="entry name" value="Shikimate_DH_fam"/>
</dbReference>
<keyword evidence="3 8" id="KW-0028">Amino-acid biosynthesis</keyword>
<dbReference type="Pfam" id="PF01488">
    <property type="entry name" value="Shikimate_DH"/>
    <property type="match status" value="1"/>
</dbReference>
<dbReference type="InterPro" id="IPR013708">
    <property type="entry name" value="Shikimate_DH-bd_N"/>
</dbReference>
<feature type="binding site" evidence="8">
    <location>
        <position position="89"/>
    </location>
    <ligand>
        <name>NADP(+)</name>
        <dbReference type="ChEBI" id="CHEBI:58349"/>
    </ligand>
</feature>
<feature type="binding site" evidence="8">
    <location>
        <position position="228"/>
    </location>
    <ligand>
        <name>NADP(+)</name>
        <dbReference type="ChEBI" id="CHEBI:58349"/>
    </ligand>
</feature>
<dbReference type="Gene3D" id="3.40.50.10860">
    <property type="entry name" value="Leucine Dehydrogenase, chain A, domain 1"/>
    <property type="match status" value="1"/>
</dbReference>
<comment type="catalytic activity">
    <reaction evidence="7 8">
        <text>shikimate + NADP(+) = 3-dehydroshikimate + NADPH + H(+)</text>
        <dbReference type="Rhea" id="RHEA:17737"/>
        <dbReference type="ChEBI" id="CHEBI:15378"/>
        <dbReference type="ChEBI" id="CHEBI:16630"/>
        <dbReference type="ChEBI" id="CHEBI:36208"/>
        <dbReference type="ChEBI" id="CHEBI:57783"/>
        <dbReference type="ChEBI" id="CHEBI:58349"/>
        <dbReference type="EC" id="1.1.1.25"/>
    </reaction>
</comment>
<dbReference type="GO" id="GO:0009073">
    <property type="term" value="P:aromatic amino acid family biosynthetic process"/>
    <property type="evidence" value="ECO:0007669"/>
    <property type="project" value="UniProtKB-KW"/>
</dbReference>
<dbReference type="InterPro" id="IPR036291">
    <property type="entry name" value="NAD(P)-bd_dom_sf"/>
</dbReference>
<dbReference type="Pfam" id="PF08501">
    <property type="entry name" value="Shikimate_dh_N"/>
    <property type="match status" value="1"/>
</dbReference>
<dbReference type="Proteomes" id="UP000269708">
    <property type="component" value="Unassembled WGS sequence"/>
</dbReference>
<evidence type="ECO:0000313" key="12">
    <source>
        <dbReference type="Proteomes" id="UP000269708"/>
    </source>
</evidence>
<feature type="binding site" evidence="8">
    <location>
        <position position="259"/>
    </location>
    <ligand>
        <name>shikimate</name>
        <dbReference type="ChEBI" id="CHEBI:36208"/>
    </ligand>
</feature>
<evidence type="ECO:0000256" key="7">
    <source>
        <dbReference type="ARBA" id="ARBA00049442"/>
    </source>
</evidence>
<evidence type="ECO:0000256" key="4">
    <source>
        <dbReference type="ARBA" id="ARBA00022857"/>
    </source>
</evidence>
<feature type="binding site" evidence="8">
    <location>
        <position position="230"/>
    </location>
    <ligand>
        <name>shikimate</name>
        <dbReference type="ChEBI" id="CHEBI:36208"/>
    </ligand>
</feature>
<dbReference type="PANTHER" id="PTHR21089">
    <property type="entry name" value="SHIKIMATE DEHYDROGENASE"/>
    <property type="match status" value="1"/>
</dbReference>
<evidence type="ECO:0000256" key="8">
    <source>
        <dbReference type="HAMAP-Rule" id="MF_00222"/>
    </source>
</evidence>
<comment type="subunit">
    <text evidence="8">Homodimer.</text>
</comment>
<dbReference type="AlphaFoldDB" id="A0A3N4VKX2"/>
<dbReference type="Gene3D" id="3.40.50.720">
    <property type="entry name" value="NAD(P)-binding Rossmann-like Domain"/>
    <property type="match status" value="1"/>
</dbReference>
<proteinExistence type="inferred from homology"/>
<evidence type="ECO:0000259" key="9">
    <source>
        <dbReference type="Pfam" id="PF01488"/>
    </source>
</evidence>
<dbReference type="GO" id="GO:0019632">
    <property type="term" value="P:shikimate metabolic process"/>
    <property type="evidence" value="ECO:0007669"/>
    <property type="project" value="InterPro"/>
</dbReference>
<dbReference type="SUPFAM" id="SSF51735">
    <property type="entry name" value="NAD(P)-binding Rossmann-fold domains"/>
    <property type="match status" value="1"/>
</dbReference>
<dbReference type="CDD" id="cd01065">
    <property type="entry name" value="NAD_bind_Shikimate_DH"/>
    <property type="match status" value="1"/>
</dbReference>
<feature type="domain" description="Quinate/shikimate 5-dehydrogenase/glutamyl-tRNA reductase" evidence="9">
    <location>
        <begin position="125"/>
        <end position="205"/>
    </location>
</feature>
<evidence type="ECO:0000256" key="2">
    <source>
        <dbReference type="ARBA" id="ARBA00012962"/>
    </source>
</evidence>
<comment type="similarity">
    <text evidence="8">Belongs to the shikimate dehydrogenase family.</text>
</comment>
<protein>
    <recommendedName>
        <fullName evidence="2 8">Shikimate dehydrogenase (NADP(+))</fullName>
        <shortName evidence="8">SDH</shortName>
        <ecNumber evidence="2 8">1.1.1.25</ecNumber>
    </recommendedName>
</protein>
<keyword evidence="5 8" id="KW-0560">Oxidoreductase</keyword>
<name>A0A3N4VKX2_9GAMM</name>
<comment type="caution">
    <text evidence="11">The sequence shown here is derived from an EMBL/GenBank/DDBJ whole genome shotgun (WGS) entry which is preliminary data.</text>
</comment>
<sequence>MSDFAPVATSTVVKRFAVIGHPVAHSLSPRIHAAFSRQTGIALQYTAIDAAPAQFDAALAEFAAEGGLGLNVTLPHKTRAAALCAHLSERARRAGAVNVLVRTATGWEGDNTDGIGLVRDLTERHGLDLRGRRTLLLGAGGAARGVAPALLDAGIGDLFVVNRTPERADALADALAQPGRVHPRYLRDIAALGNFDLIVNATSAAREGEPLPALPTALAAPRAAAVDLSYGEAAIPFLAWARAARVHDAIDGLGMLVEQAAESFLRWHRVRPETDPVYAMLREQHAALATGD</sequence>
<evidence type="ECO:0000259" key="10">
    <source>
        <dbReference type="Pfam" id="PF08501"/>
    </source>
</evidence>
<dbReference type="HAMAP" id="MF_00222">
    <property type="entry name" value="Shikimate_DH_AroE"/>
    <property type="match status" value="1"/>
</dbReference>
<keyword evidence="6 8" id="KW-0057">Aromatic amino acid biosynthesis</keyword>
<dbReference type="UniPathway" id="UPA00053">
    <property type="reaction ID" value="UER00087"/>
</dbReference>
<organism evidence="11 12">
    <name type="scientific">Vulcaniibacterium tengchongense</name>
    <dbReference type="NCBI Taxonomy" id="1273429"/>
    <lineage>
        <taxon>Bacteria</taxon>
        <taxon>Pseudomonadati</taxon>
        <taxon>Pseudomonadota</taxon>
        <taxon>Gammaproteobacteria</taxon>
        <taxon>Lysobacterales</taxon>
        <taxon>Lysobacteraceae</taxon>
        <taxon>Vulcaniibacterium</taxon>
    </lineage>
</organism>
<dbReference type="GO" id="GO:0008652">
    <property type="term" value="P:amino acid biosynthetic process"/>
    <property type="evidence" value="ECO:0007669"/>
    <property type="project" value="UniProtKB-KW"/>
</dbReference>
<comment type="pathway">
    <text evidence="1 8">Metabolic intermediate biosynthesis; chorismate biosynthesis; chorismate from D-erythrose 4-phosphate and phosphoenolpyruvate: step 4/7.</text>
</comment>
<dbReference type="EMBL" id="RKQN01000002">
    <property type="protein sequence ID" value="RPE79911.1"/>
    <property type="molecule type" value="Genomic_DNA"/>
</dbReference>
<dbReference type="InterPro" id="IPR046346">
    <property type="entry name" value="Aminoacid_DH-like_N_sf"/>
</dbReference>
<dbReference type="NCBIfam" id="NF001310">
    <property type="entry name" value="PRK00258.1-2"/>
    <property type="match status" value="1"/>
</dbReference>
<feature type="binding site" evidence="8">
    <location>
        <position position="98"/>
    </location>
    <ligand>
        <name>shikimate</name>
        <dbReference type="ChEBI" id="CHEBI:36208"/>
    </ligand>
</feature>
<dbReference type="InterPro" id="IPR006151">
    <property type="entry name" value="Shikm_DH/Glu-tRNA_Rdtase"/>
</dbReference>
<dbReference type="InterPro" id="IPR011342">
    <property type="entry name" value="Shikimate_DH"/>
</dbReference>
<evidence type="ECO:0000256" key="6">
    <source>
        <dbReference type="ARBA" id="ARBA00023141"/>
    </source>
</evidence>
<feature type="domain" description="Shikimate dehydrogenase substrate binding N-terminal" evidence="10">
    <location>
        <begin position="18"/>
        <end position="100"/>
    </location>
</feature>
<evidence type="ECO:0000256" key="5">
    <source>
        <dbReference type="ARBA" id="ARBA00023002"/>
    </source>
</evidence>
<gene>
    <name evidence="8" type="primary">aroE</name>
    <name evidence="11" type="ORF">EDC50_1740</name>
</gene>
<feature type="binding site" evidence="8">
    <location>
        <begin position="26"/>
        <end position="28"/>
    </location>
    <ligand>
        <name>shikimate</name>
        <dbReference type="ChEBI" id="CHEBI:36208"/>
    </ligand>
</feature>
<dbReference type="EC" id="1.1.1.25" evidence="2 8"/>
<dbReference type="GO" id="GO:0009423">
    <property type="term" value="P:chorismate biosynthetic process"/>
    <property type="evidence" value="ECO:0007669"/>
    <property type="project" value="UniProtKB-UniRule"/>
</dbReference>
<feature type="binding site" evidence="8">
    <location>
        <position position="113"/>
    </location>
    <ligand>
        <name>shikimate</name>
        <dbReference type="ChEBI" id="CHEBI:36208"/>
    </ligand>
</feature>
<feature type="active site" description="Proton acceptor" evidence="8">
    <location>
        <position position="77"/>
    </location>
</feature>
<feature type="binding site" evidence="8">
    <location>
        <begin position="138"/>
        <end position="142"/>
    </location>
    <ligand>
        <name>NADP(+)</name>
        <dbReference type="ChEBI" id="CHEBI:58349"/>
    </ligand>
</feature>
<evidence type="ECO:0000256" key="1">
    <source>
        <dbReference type="ARBA" id="ARBA00004871"/>
    </source>
</evidence>
<dbReference type="GO" id="GO:0004764">
    <property type="term" value="F:shikimate 3-dehydrogenase (NADP+) activity"/>
    <property type="evidence" value="ECO:0007669"/>
    <property type="project" value="UniProtKB-UniRule"/>
</dbReference>
<feature type="binding site" evidence="8">
    <location>
        <begin position="162"/>
        <end position="167"/>
    </location>
    <ligand>
        <name>NADP(+)</name>
        <dbReference type="ChEBI" id="CHEBI:58349"/>
    </ligand>
</feature>
<keyword evidence="12" id="KW-1185">Reference proteome</keyword>
<dbReference type="NCBIfam" id="TIGR00507">
    <property type="entry name" value="aroE"/>
    <property type="match status" value="1"/>
</dbReference>
<feature type="binding site" evidence="8">
    <location>
        <position position="252"/>
    </location>
    <ligand>
        <name>NADP(+)</name>
        <dbReference type="ChEBI" id="CHEBI:58349"/>
    </ligand>
</feature>
<dbReference type="RefSeq" id="WP_242003002.1">
    <property type="nucleotide sequence ID" value="NZ_RKQN01000002.1"/>
</dbReference>
<feature type="binding site" evidence="8">
    <location>
        <position position="73"/>
    </location>
    <ligand>
        <name>shikimate</name>
        <dbReference type="ChEBI" id="CHEBI:36208"/>
    </ligand>
</feature>